<sequence length="82" mass="8607">MSDKNMLGFPTVAALRSSYDEPKFSGNAGTRHMSSSLIVPCLLLGNEGQPADACMIVSATATEVPIAFSAIECTTKDKGEQP</sequence>
<accession>A0AAJ2H7K3</accession>
<dbReference type="AlphaFoldDB" id="A0AAJ2H7K3"/>
<dbReference type="EMBL" id="JAVLSM010000013">
    <property type="protein sequence ID" value="MDR9838357.1"/>
    <property type="molecule type" value="Genomic_DNA"/>
</dbReference>
<evidence type="ECO:0000313" key="1">
    <source>
        <dbReference type="EMBL" id="MDR9838357.1"/>
    </source>
</evidence>
<dbReference type="Proteomes" id="UP001246152">
    <property type="component" value="Unassembled WGS sequence"/>
</dbReference>
<evidence type="ECO:0000313" key="2">
    <source>
        <dbReference type="Proteomes" id="UP001246152"/>
    </source>
</evidence>
<name>A0AAJ2H7K3_9BURK</name>
<reference evidence="1" key="1">
    <citation type="submission" date="2023-04" db="EMBL/GenBank/DDBJ databases">
        <title>Description of first Herbaspirillum huttiense subsp. nephrolepsisexaltata and Herbaspirillum huttiense subsp. lycopersicon.</title>
        <authorList>
            <person name="Poudel M."/>
            <person name="Sharma A."/>
            <person name="Goss E."/>
            <person name="Tapia J.H."/>
            <person name="Harmon C.M."/>
            <person name="Jones J.B."/>
        </authorList>
    </citation>
    <scope>NUCLEOTIDE SEQUENCE</scope>
    <source>
        <strain evidence="1">G21-1742</strain>
    </source>
</reference>
<protein>
    <submittedName>
        <fullName evidence="1">Uncharacterized protein</fullName>
    </submittedName>
</protein>
<organism evidence="1 2">
    <name type="scientific">Herbaspirillum huttiense</name>
    <dbReference type="NCBI Taxonomy" id="863372"/>
    <lineage>
        <taxon>Bacteria</taxon>
        <taxon>Pseudomonadati</taxon>
        <taxon>Pseudomonadota</taxon>
        <taxon>Betaproteobacteria</taxon>
        <taxon>Burkholderiales</taxon>
        <taxon>Oxalobacteraceae</taxon>
        <taxon>Herbaspirillum</taxon>
    </lineage>
</organism>
<proteinExistence type="predicted"/>
<comment type="caution">
    <text evidence="1">The sequence shown here is derived from an EMBL/GenBank/DDBJ whole genome shotgun (WGS) entry which is preliminary data.</text>
</comment>
<gene>
    <name evidence="1" type="ORF">RI046_21830</name>
</gene>